<dbReference type="Pfam" id="PF09152">
    <property type="entry name" value="DUF1937"/>
    <property type="match status" value="1"/>
</dbReference>
<proteinExistence type="predicted"/>
<organism evidence="2 3">
    <name type="scientific">Tranquillimonas rosea</name>
    <dbReference type="NCBI Taxonomy" id="641238"/>
    <lineage>
        <taxon>Bacteria</taxon>
        <taxon>Pseudomonadati</taxon>
        <taxon>Pseudomonadota</taxon>
        <taxon>Alphaproteobacteria</taxon>
        <taxon>Rhodobacterales</taxon>
        <taxon>Roseobacteraceae</taxon>
        <taxon>Tranquillimonas</taxon>
    </lineage>
</organism>
<name>A0A1H9PRM1_9RHOB</name>
<dbReference type="SUPFAM" id="SSF52309">
    <property type="entry name" value="N-(deoxy)ribosyltransferase-like"/>
    <property type="match status" value="1"/>
</dbReference>
<evidence type="ECO:0000313" key="2">
    <source>
        <dbReference type="EMBL" id="SER50455.1"/>
    </source>
</evidence>
<feature type="domain" description="DUF1937" evidence="1">
    <location>
        <begin position="49"/>
        <end position="165"/>
    </location>
</feature>
<dbReference type="EMBL" id="FOGU01000001">
    <property type="protein sequence ID" value="SER50455.1"/>
    <property type="molecule type" value="Genomic_DNA"/>
</dbReference>
<evidence type="ECO:0000313" key="3">
    <source>
        <dbReference type="Proteomes" id="UP000198885"/>
    </source>
</evidence>
<evidence type="ECO:0000259" key="1">
    <source>
        <dbReference type="Pfam" id="PF09152"/>
    </source>
</evidence>
<accession>A0A1H9PRM1</accession>
<dbReference type="AlphaFoldDB" id="A0A1H9PRM1"/>
<reference evidence="2 3" key="1">
    <citation type="submission" date="2016-10" db="EMBL/GenBank/DDBJ databases">
        <authorList>
            <person name="de Groot N.N."/>
        </authorList>
    </citation>
    <scope>NUCLEOTIDE SEQUENCE [LARGE SCALE GENOMIC DNA]</scope>
    <source>
        <strain evidence="2 3">DSM 23042</strain>
    </source>
</reference>
<keyword evidence="3" id="KW-1185">Reference proteome</keyword>
<sequence>MTDTVACLDPFFGLSEDSAIHWPSLRRAAPSHMHSNMPLSRSTEAGRGRLVYVATPFRRHVIDDAGRFSPALAIETAEKAHRWVRTLAVEGVTAISPIVLSVDLTAGSADDLDPMDDGFWTAWFHPLLVRSQLVVIPPLPGWRESEGVWREAITALRHGIPVHCIGEGNR</sequence>
<dbReference type="RefSeq" id="WP_177190356.1">
    <property type="nucleotide sequence ID" value="NZ_FOGU01000001.1"/>
</dbReference>
<gene>
    <name evidence="2" type="ORF">SAMN04490244_101289</name>
</gene>
<dbReference type="Gene3D" id="3.40.50.10400">
    <property type="entry name" value="Hypothetical protein PA1492"/>
    <property type="match status" value="1"/>
</dbReference>
<dbReference type="InterPro" id="IPR015235">
    <property type="entry name" value="DUF1937"/>
</dbReference>
<protein>
    <recommendedName>
        <fullName evidence="1">DUF1937 domain-containing protein</fullName>
    </recommendedName>
</protein>
<dbReference type="STRING" id="641238.SAMN04490244_101289"/>
<dbReference type="Proteomes" id="UP000198885">
    <property type="component" value="Unassembled WGS sequence"/>
</dbReference>